<comment type="caution">
    <text evidence="2">The sequence shown here is derived from an EMBL/GenBank/DDBJ whole genome shotgun (WGS) entry which is preliminary data.</text>
</comment>
<organism evidence="2 3">
    <name type="scientific">Nesterenkonia rhizosphaerae</name>
    <dbReference type="NCBI Taxonomy" id="1348272"/>
    <lineage>
        <taxon>Bacteria</taxon>
        <taxon>Bacillati</taxon>
        <taxon>Actinomycetota</taxon>
        <taxon>Actinomycetes</taxon>
        <taxon>Micrococcales</taxon>
        <taxon>Micrococcaceae</taxon>
        <taxon>Nesterenkonia</taxon>
    </lineage>
</organism>
<protein>
    <submittedName>
        <fullName evidence="2">Uncharacterized protein</fullName>
    </submittedName>
</protein>
<proteinExistence type="predicted"/>
<feature type="compositionally biased region" description="Polar residues" evidence="1">
    <location>
        <begin position="17"/>
        <end position="30"/>
    </location>
</feature>
<feature type="region of interest" description="Disordered" evidence="1">
    <location>
        <begin position="244"/>
        <end position="263"/>
    </location>
</feature>
<sequence>MTKTGGGRGTNQHRIKGTSQAKKTTGTPGESTVELGGPLPYDHPDAFGPLGRLSTEESEAYEAWRKEYGKGDETLAGPALDRDIDDFQKAYLGADDGIGGEVLMETARNIGMDTENLGGADILNYIGEMASTGHIESIYDEETGETHYFKGRAMLEAEERATDGAFSGELSGEWPNSGDRVTVTRADGSTMTGHVEMRGTRMVATSEGTSEDIYISVTSETGEYSRVTGAEMRRGDVQVRVAESTPNTGPLLSPAKREPAPGYRHMDLTKHQQSFDDRRRRGPKKVHENLAKSASMSAAAIRQDAVEIADPYHAQRTIRSMATQHAVSCMKATGDYGMIREAGDTGHEGPVFDHWRAHSNDVTNAVNSGPVLSPTLEGWSKKLTSEQIQKIKGTPQYKVAEAASVERALENAPVGAEYRGDPDFANQGRTAARNYNRRAREEWSADFAHPSSEESIFPDASENIFKASESGKSGRHRLCGVVEDALTPAQRAQHEENLAKADLGINAGENWKEYSAARQRWERCAIPAIGDIE</sequence>
<dbReference type="RefSeq" id="WP_345478002.1">
    <property type="nucleotide sequence ID" value="NZ_BAABLW010000007.1"/>
</dbReference>
<dbReference type="EMBL" id="BAABLW010000007">
    <property type="protein sequence ID" value="GAA4923961.1"/>
    <property type="molecule type" value="Genomic_DNA"/>
</dbReference>
<feature type="region of interest" description="Disordered" evidence="1">
    <location>
        <begin position="1"/>
        <end position="46"/>
    </location>
</feature>
<name>A0ABP9FZY3_9MICC</name>
<keyword evidence="3" id="KW-1185">Reference proteome</keyword>
<dbReference type="Proteomes" id="UP001500368">
    <property type="component" value="Unassembled WGS sequence"/>
</dbReference>
<evidence type="ECO:0000313" key="3">
    <source>
        <dbReference type="Proteomes" id="UP001500368"/>
    </source>
</evidence>
<gene>
    <name evidence="2" type="ORF">GCM10025790_21430</name>
</gene>
<evidence type="ECO:0000313" key="2">
    <source>
        <dbReference type="EMBL" id="GAA4923961.1"/>
    </source>
</evidence>
<accession>A0ABP9FZY3</accession>
<evidence type="ECO:0000256" key="1">
    <source>
        <dbReference type="SAM" id="MobiDB-lite"/>
    </source>
</evidence>
<reference evidence="3" key="1">
    <citation type="journal article" date="2019" name="Int. J. Syst. Evol. Microbiol.">
        <title>The Global Catalogue of Microorganisms (GCM) 10K type strain sequencing project: providing services to taxonomists for standard genome sequencing and annotation.</title>
        <authorList>
            <consortium name="The Broad Institute Genomics Platform"/>
            <consortium name="The Broad Institute Genome Sequencing Center for Infectious Disease"/>
            <person name="Wu L."/>
            <person name="Ma J."/>
        </authorList>
    </citation>
    <scope>NUCLEOTIDE SEQUENCE [LARGE SCALE GENOMIC DNA]</scope>
    <source>
        <strain evidence="3">JCM 19129</strain>
    </source>
</reference>